<accession>A0A6J5LZ39</accession>
<protein>
    <submittedName>
        <fullName evidence="2">Uncharacterized protein</fullName>
    </submittedName>
</protein>
<gene>
    <name evidence="2" type="ORF">UFOVP330_3</name>
</gene>
<proteinExistence type="predicted"/>
<name>A0A6J5LZ39_9CAUD</name>
<organism evidence="2">
    <name type="scientific">uncultured Caudovirales phage</name>
    <dbReference type="NCBI Taxonomy" id="2100421"/>
    <lineage>
        <taxon>Viruses</taxon>
        <taxon>Duplodnaviria</taxon>
        <taxon>Heunggongvirae</taxon>
        <taxon>Uroviricota</taxon>
        <taxon>Caudoviricetes</taxon>
        <taxon>Peduoviridae</taxon>
        <taxon>Maltschvirus</taxon>
        <taxon>Maltschvirus maltsch</taxon>
    </lineage>
</organism>
<keyword evidence="1" id="KW-0812">Transmembrane</keyword>
<keyword evidence="1" id="KW-1133">Transmembrane helix</keyword>
<sequence length="62" mass="6409">MTDKPNIHLFKGGMPANEVAGELAERIMALLDEYSGRIPTATAVGVLAIVASGLVLAGLDDD</sequence>
<evidence type="ECO:0000313" key="2">
    <source>
        <dbReference type="EMBL" id="CAB4138337.1"/>
    </source>
</evidence>
<feature type="transmembrane region" description="Helical" evidence="1">
    <location>
        <begin position="38"/>
        <end position="59"/>
    </location>
</feature>
<keyword evidence="1" id="KW-0472">Membrane</keyword>
<evidence type="ECO:0000256" key="1">
    <source>
        <dbReference type="SAM" id="Phobius"/>
    </source>
</evidence>
<dbReference type="EMBL" id="LR796344">
    <property type="protein sequence ID" value="CAB4138337.1"/>
    <property type="molecule type" value="Genomic_DNA"/>
</dbReference>
<reference evidence="2" key="1">
    <citation type="submission" date="2020-04" db="EMBL/GenBank/DDBJ databases">
        <authorList>
            <person name="Chiriac C."/>
            <person name="Salcher M."/>
            <person name="Ghai R."/>
            <person name="Kavagutti S V."/>
        </authorList>
    </citation>
    <scope>NUCLEOTIDE SEQUENCE</scope>
</reference>